<dbReference type="InterPro" id="IPR000073">
    <property type="entry name" value="AB_hydrolase_1"/>
</dbReference>
<dbReference type="Gene3D" id="3.40.50.1820">
    <property type="entry name" value="alpha/beta hydrolase"/>
    <property type="match status" value="1"/>
</dbReference>
<keyword evidence="2" id="KW-0378">Hydrolase</keyword>
<dbReference type="Pfam" id="PF12697">
    <property type="entry name" value="Abhydrolase_6"/>
    <property type="match status" value="1"/>
</dbReference>
<accession>A0AAP2Z8R4</accession>
<dbReference type="PRINTS" id="PR00111">
    <property type="entry name" value="ABHYDROLASE"/>
</dbReference>
<keyword evidence="3" id="KW-1185">Reference proteome</keyword>
<sequence>MKVRTLLGATVGAVAGAAIGNRLLTARAGPLENPLSGVEHSYRWRGMNVQYTVAGDPDSPDLLLVHSVHAGASSQEFATIMEELAESYRVVAVDLPGFGRSDRPPLVYSSGLYAEFLRDFSRDVTDEPIVIASSLSGSFAVEAADNAEFDQLVLICPLADTGEQRPWVRTLLRTPVVGTALFNLLASSPAIRYFYERDGYYNASRIDQEEIEYAWRSAHQPGAKYAPASFASGMLDPDFDLATELASLEIPVTLVWGRDAELVPLRDGRELAEAANLELVVIDYATQLPHGEHPETFLEYIEAELPRADS</sequence>
<dbReference type="AlphaFoldDB" id="A0AAP2Z8R4"/>
<proteinExistence type="predicted"/>
<dbReference type="SUPFAM" id="SSF53474">
    <property type="entry name" value="alpha/beta-Hydrolases"/>
    <property type="match status" value="1"/>
</dbReference>
<dbReference type="PANTHER" id="PTHR46438:SF2">
    <property type="entry name" value="ALPHA_BETA-HYDROLASES SUPERFAMILY PROTEIN"/>
    <property type="match status" value="1"/>
</dbReference>
<evidence type="ECO:0000259" key="1">
    <source>
        <dbReference type="Pfam" id="PF12697"/>
    </source>
</evidence>
<dbReference type="EMBL" id="JAOPJZ010000006">
    <property type="protein sequence ID" value="MCU4752270.1"/>
    <property type="molecule type" value="Genomic_DNA"/>
</dbReference>
<dbReference type="InterPro" id="IPR029058">
    <property type="entry name" value="AB_hydrolase_fold"/>
</dbReference>
<organism evidence="2 3">
    <name type="scientific">Natronosalvus hydrolyticus</name>
    <dbReference type="NCBI Taxonomy" id="2979988"/>
    <lineage>
        <taxon>Archaea</taxon>
        <taxon>Methanobacteriati</taxon>
        <taxon>Methanobacteriota</taxon>
        <taxon>Stenosarchaea group</taxon>
        <taxon>Halobacteria</taxon>
        <taxon>Halobacteriales</taxon>
        <taxon>Natrialbaceae</taxon>
        <taxon>Natronosalvus</taxon>
    </lineage>
</organism>
<dbReference type="PANTHER" id="PTHR46438">
    <property type="entry name" value="ALPHA/BETA-HYDROLASES SUPERFAMILY PROTEIN"/>
    <property type="match status" value="1"/>
</dbReference>
<name>A0AAP2Z8R4_9EURY</name>
<reference evidence="2 3" key="1">
    <citation type="submission" date="2022-09" db="EMBL/GenBank/DDBJ databases">
        <title>Enrichment on poylsaccharides allowed isolation of novel metabolic and taxonomic groups of Haloarchaea.</title>
        <authorList>
            <person name="Sorokin D.Y."/>
            <person name="Elcheninov A.G."/>
            <person name="Khizhniak T.V."/>
            <person name="Kolganova T.V."/>
            <person name="Kublanov I.V."/>
        </authorList>
    </citation>
    <scope>NUCLEOTIDE SEQUENCE [LARGE SCALE GENOMIC DNA]</scope>
    <source>
        <strain evidence="2 3">AArc-curdl1</strain>
    </source>
</reference>
<comment type="caution">
    <text evidence="2">The sequence shown here is derived from an EMBL/GenBank/DDBJ whole genome shotgun (WGS) entry which is preliminary data.</text>
</comment>
<dbReference type="Proteomes" id="UP001321047">
    <property type="component" value="Unassembled WGS sequence"/>
</dbReference>
<protein>
    <submittedName>
        <fullName evidence="2">Alpha/beta fold hydrolase</fullName>
    </submittedName>
</protein>
<dbReference type="GO" id="GO:0016787">
    <property type="term" value="F:hydrolase activity"/>
    <property type="evidence" value="ECO:0007669"/>
    <property type="project" value="UniProtKB-KW"/>
</dbReference>
<dbReference type="RefSeq" id="WP_342808612.1">
    <property type="nucleotide sequence ID" value="NZ_JAOPJZ010000006.1"/>
</dbReference>
<gene>
    <name evidence="2" type="ORF">OB919_09770</name>
</gene>
<evidence type="ECO:0000313" key="3">
    <source>
        <dbReference type="Proteomes" id="UP001321047"/>
    </source>
</evidence>
<evidence type="ECO:0000313" key="2">
    <source>
        <dbReference type="EMBL" id="MCU4752270.1"/>
    </source>
</evidence>
<feature type="domain" description="AB hydrolase-1" evidence="1">
    <location>
        <begin position="62"/>
        <end position="298"/>
    </location>
</feature>